<name>A0AAP5C6K6_9GAMM</name>
<protein>
    <submittedName>
        <fullName evidence="1">Uncharacterized protein</fullName>
    </submittedName>
</protein>
<proteinExistence type="predicted"/>
<comment type="caution">
    <text evidence="1">The sequence shown here is derived from an EMBL/GenBank/DDBJ whole genome shotgun (WGS) entry which is preliminary data.</text>
</comment>
<dbReference type="RefSeq" id="WP_305730482.1">
    <property type="nucleotide sequence ID" value="NZ_JAUZEA010000007.1"/>
</dbReference>
<accession>A0AAP5C6K6</accession>
<evidence type="ECO:0000313" key="1">
    <source>
        <dbReference type="EMBL" id="MDQ7953116.1"/>
    </source>
</evidence>
<gene>
    <name evidence="1" type="ORF">Q0031_15140</name>
</gene>
<dbReference type="EMBL" id="JAVIAC010000007">
    <property type="protein sequence ID" value="MDQ7953116.1"/>
    <property type="molecule type" value="Genomic_DNA"/>
</dbReference>
<dbReference type="Proteomes" id="UP001240529">
    <property type="component" value="Unassembled WGS sequence"/>
</dbReference>
<organism evidence="1 2">
    <name type="scientific">Stenotrophomonas geniculata</name>
    <dbReference type="NCBI Taxonomy" id="86188"/>
    <lineage>
        <taxon>Bacteria</taxon>
        <taxon>Pseudomonadati</taxon>
        <taxon>Pseudomonadota</taxon>
        <taxon>Gammaproteobacteria</taxon>
        <taxon>Lysobacterales</taxon>
        <taxon>Lysobacteraceae</taxon>
        <taxon>Stenotrophomonas</taxon>
    </lineage>
</organism>
<sequence length="117" mass="13473">MNAYISDVQVCLAAKESFGLCSPAEFLHQLTGYAQSDFDHAFDRAARKGLVNVYGRDTVLISGKGSLFLQSQAIEDHKWRAVERAKQRLVEREERRRWEVQQLIKSKMEFARELRAA</sequence>
<reference evidence="1" key="1">
    <citation type="submission" date="2023-07" db="EMBL/GenBank/DDBJ databases">
        <authorList>
            <person name="Shahid S."/>
            <person name="Akbar M.Y."/>
            <person name="Ajmal W."/>
            <person name="Ansari A."/>
            <person name="Ghazanfar S."/>
        </authorList>
    </citation>
    <scope>NUCLEOTIDE SEQUENCE</scope>
    <source>
        <strain evidence="1">NIGAB</strain>
    </source>
</reference>
<dbReference type="AlphaFoldDB" id="A0AAP5C6K6"/>
<evidence type="ECO:0000313" key="2">
    <source>
        <dbReference type="Proteomes" id="UP001240529"/>
    </source>
</evidence>